<sequence length="40" mass="4361">MAKAFFKAVPGSRVKPDFTLKPFSAYAAATPIYKNINIDA</sequence>
<dbReference type="EMBL" id="JANUGU010000003">
    <property type="protein sequence ID" value="MCS0658658.1"/>
    <property type="molecule type" value="Genomic_DNA"/>
</dbReference>
<evidence type="ECO:0000313" key="2">
    <source>
        <dbReference type="Proteomes" id="UP001204621"/>
    </source>
</evidence>
<organism evidence="1 2">
    <name type="scientific">Massilia terrae</name>
    <dbReference type="NCBI Taxonomy" id="1811224"/>
    <lineage>
        <taxon>Bacteria</taxon>
        <taxon>Pseudomonadati</taxon>
        <taxon>Pseudomonadota</taxon>
        <taxon>Betaproteobacteria</taxon>
        <taxon>Burkholderiales</taxon>
        <taxon>Oxalobacteraceae</taxon>
        <taxon>Telluria group</taxon>
        <taxon>Massilia</taxon>
    </lineage>
</organism>
<accession>A0ABT2CZY9</accession>
<proteinExistence type="predicted"/>
<gene>
    <name evidence="1" type="ORF">NX778_11335</name>
</gene>
<name>A0ABT2CZY9_9BURK</name>
<keyword evidence="2" id="KW-1185">Reference proteome</keyword>
<protein>
    <submittedName>
        <fullName evidence="1">Uncharacterized protein</fullName>
    </submittedName>
</protein>
<dbReference type="RefSeq" id="WP_258811852.1">
    <property type="nucleotide sequence ID" value="NZ_JANUGU010000003.1"/>
</dbReference>
<comment type="caution">
    <text evidence="1">The sequence shown here is derived from an EMBL/GenBank/DDBJ whole genome shotgun (WGS) entry which is preliminary data.</text>
</comment>
<dbReference type="Proteomes" id="UP001204621">
    <property type="component" value="Unassembled WGS sequence"/>
</dbReference>
<evidence type="ECO:0000313" key="1">
    <source>
        <dbReference type="EMBL" id="MCS0658658.1"/>
    </source>
</evidence>
<reference evidence="1 2" key="1">
    <citation type="submission" date="2022-08" db="EMBL/GenBank/DDBJ databases">
        <title>Reclassification of Massilia species as members of the genera Telluria, Duganella, Pseudoduganella, Mokoshia gen. nov. and Zemynaea gen. nov. using orthogonal and non-orthogonal genome-based approaches.</title>
        <authorList>
            <person name="Bowman J.P."/>
        </authorList>
    </citation>
    <scope>NUCLEOTIDE SEQUENCE [LARGE SCALE GENOMIC DNA]</scope>
    <source>
        <strain evidence="1 2">JCM 31606</strain>
    </source>
</reference>